<dbReference type="Proteomes" id="UP000594435">
    <property type="component" value="Chromosome 1"/>
</dbReference>
<evidence type="ECO:0000313" key="1">
    <source>
        <dbReference type="EMBL" id="QPL52451.1"/>
    </source>
</evidence>
<organism evidence="1 2">
    <name type="scientific">Vibrio navarrensis</name>
    <dbReference type="NCBI Taxonomy" id="29495"/>
    <lineage>
        <taxon>Bacteria</taxon>
        <taxon>Pseudomonadati</taxon>
        <taxon>Pseudomonadota</taxon>
        <taxon>Gammaproteobacteria</taxon>
        <taxon>Vibrionales</taxon>
        <taxon>Vibrionaceae</taxon>
        <taxon>Vibrio</taxon>
    </lineage>
</organism>
<evidence type="ECO:0000313" key="2">
    <source>
        <dbReference type="Proteomes" id="UP000594435"/>
    </source>
</evidence>
<reference evidence="1 2" key="1">
    <citation type="submission" date="2020-11" db="EMBL/GenBank/DDBJ databases">
        <title>Complete and Circularized Genome Assembly of a human isolate of Vibrio navarrensis biotype pommerensis with MiSeq and MinION Sequence Data.</title>
        <authorList>
            <person name="Schwartz K."/>
            <person name="Borowiak M."/>
            <person name="Deneke C."/>
            <person name="Balau V."/>
            <person name="Metelmann C."/>
            <person name="Strauch E."/>
        </authorList>
    </citation>
    <scope>NUCLEOTIDE SEQUENCE [LARGE SCALE GENOMIC DNA]</scope>
    <source>
        <strain evidence="1 2">20-VB00237</strain>
    </source>
</reference>
<gene>
    <name evidence="1" type="primary">xisR</name>
    <name evidence="1" type="ORF">I3X05_10515</name>
</gene>
<protein>
    <submittedName>
        <fullName evidence="1">Excisionase family protein</fullName>
    </submittedName>
</protein>
<name>A0AAJ4I8Y0_9VIBR</name>
<proteinExistence type="predicted"/>
<sequence length="81" mass="9405">MPQKETTNVEPIFIAPNEWVEDTLLSKITGMTEGQIKNYRQYRWVEGIHFKRASSCNSSRGSTYKYNRIAIDQFSSQEKVA</sequence>
<dbReference type="AlphaFoldDB" id="A0AAJ4I8Y0"/>
<dbReference type="EMBL" id="CP065217">
    <property type="protein sequence ID" value="QPL52451.1"/>
    <property type="molecule type" value="Genomic_DNA"/>
</dbReference>
<dbReference type="Gene3D" id="1.10.1660.60">
    <property type="entry name" value="Putative excisionased domain DUF1233"/>
    <property type="match status" value="1"/>
</dbReference>
<dbReference type="InterPro" id="IPR009634">
    <property type="entry name" value="Put_exci"/>
</dbReference>
<dbReference type="Pfam" id="PF06806">
    <property type="entry name" value="DUF1233"/>
    <property type="match status" value="1"/>
</dbReference>
<dbReference type="RefSeq" id="WP_193157819.1">
    <property type="nucleotide sequence ID" value="NZ_CP065217.1"/>
</dbReference>
<accession>A0AAJ4I8Y0</accession>
<dbReference type="InterPro" id="IPR038146">
    <property type="entry name" value="933W_put_Xis_sf"/>
</dbReference>